<dbReference type="GeneID" id="72005250"/>
<organism evidence="3 4">
    <name type="scientific">Rhodofomes roseus</name>
    <dbReference type="NCBI Taxonomy" id="34475"/>
    <lineage>
        <taxon>Eukaryota</taxon>
        <taxon>Fungi</taxon>
        <taxon>Dikarya</taxon>
        <taxon>Basidiomycota</taxon>
        <taxon>Agaricomycotina</taxon>
        <taxon>Agaricomycetes</taxon>
        <taxon>Polyporales</taxon>
        <taxon>Rhodofomes</taxon>
    </lineage>
</organism>
<name>A0ABQ8K7N8_9APHY</name>
<proteinExistence type="predicted"/>
<gene>
    <name evidence="3" type="ORF">C8Q71DRAFT_774294</name>
</gene>
<reference evidence="3 4" key="1">
    <citation type="journal article" date="2021" name="Environ. Microbiol.">
        <title>Gene family expansions and transcriptome signatures uncover fungal adaptations to wood decay.</title>
        <authorList>
            <person name="Hage H."/>
            <person name="Miyauchi S."/>
            <person name="Viragh M."/>
            <person name="Drula E."/>
            <person name="Min B."/>
            <person name="Chaduli D."/>
            <person name="Navarro D."/>
            <person name="Favel A."/>
            <person name="Norest M."/>
            <person name="Lesage-Meessen L."/>
            <person name="Balint B."/>
            <person name="Merenyi Z."/>
            <person name="de Eugenio L."/>
            <person name="Morin E."/>
            <person name="Martinez A.T."/>
            <person name="Baldrian P."/>
            <person name="Stursova M."/>
            <person name="Martinez M.J."/>
            <person name="Novotny C."/>
            <person name="Magnuson J.K."/>
            <person name="Spatafora J.W."/>
            <person name="Maurice S."/>
            <person name="Pangilinan J."/>
            <person name="Andreopoulos W."/>
            <person name="LaButti K."/>
            <person name="Hundley H."/>
            <person name="Na H."/>
            <person name="Kuo A."/>
            <person name="Barry K."/>
            <person name="Lipzen A."/>
            <person name="Henrissat B."/>
            <person name="Riley R."/>
            <person name="Ahrendt S."/>
            <person name="Nagy L.G."/>
            <person name="Grigoriev I.V."/>
            <person name="Martin F."/>
            <person name="Rosso M.N."/>
        </authorList>
    </citation>
    <scope>NUCLEOTIDE SEQUENCE [LARGE SCALE GENOMIC DNA]</scope>
    <source>
        <strain evidence="3 4">CIRM-BRFM 1785</strain>
    </source>
</reference>
<evidence type="ECO:0000313" key="4">
    <source>
        <dbReference type="Proteomes" id="UP000814176"/>
    </source>
</evidence>
<evidence type="ECO:0000313" key="3">
    <source>
        <dbReference type="EMBL" id="KAH9833154.1"/>
    </source>
</evidence>
<comment type="caution">
    <text evidence="3">The sequence shown here is derived from an EMBL/GenBank/DDBJ whole genome shotgun (WGS) entry which is preliminary data.</text>
</comment>
<feature type="region of interest" description="Disordered" evidence="1">
    <location>
        <begin position="280"/>
        <end position="311"/>
    </location>
</feature>
<dbReference type="Proteomes" id="UP000814176">
    <property type="component" value="Unassembled WGS sequence"/>
</dbReference>
<evidence type="ECO:0000256" key="1">
    <source>
        <dbReference type="SAM" id="MobiDB-lite"/>
    </source>
</evidence>
<evidence type="ECO:0000259" key="2">
    <source>
        <dbReference type="Pfam" id="PF01266"/>
    </source>
</evidence>
<dbReference type="Gene3D" id="3.30.9.10">
    <property type="entry name" value="D-Amino Acid Oxidase, subunit A, domain 2"/>
    <property type="match status" value="1"/>
</dbReference>
<keyword evidence="4" id="KW-1185">Reference proteome</keyword>
<feature type="domain" description="FAD dependent oxidoreductase" evidence="2">
    <location>
        <begin position="48"/>
        <end position="424"/>
    </location>
</feature>
<dbReference type="PANTHER" id="PTHR13847:SF129">
    <property type="entry name" value="FAD DEPENDENT OXIDOREDUCTASE"/>
    <property type="match status" value="1"/>
</dbReference>
<dbReference type="InterPro" id="IPR006076">
    <property type="entry name" value="FAD-dep_OxRdtase"/>
</dbReference>
<dbReference type="RefSeq" id="XP_047775920.1">
    <property type="nucleotide sequence ID" value="XM_047924518.1"/>
</dbReference>
<protein>
    <submittedName>
        <fullName evidence="3">FAD dependent oxidoreductase</fullName>
    </submittedName>
</protein>
<sequence length="502" mass="54608">RDTIMSSVAHDQPSGLPVHNSTHSFWHSEPNEFLLGHRTTPELPSDADVVIVGSGITGSSAARFLAEDSRYNGRNIVMLEAREACWGATGRNGGHCQVLPVSRGAEVARFELLNYNTVKEYVAQNEVPCEWRSLTACFAFYSEDIFKDELKKVAALKVADPEMGKLIEVVTDKAELAKYRVSTAVGCALCPAAASLWPYKLVAFVLEKLVKAGQLNLQTNTPVERLEPGDGTRPHVLHTPRGAIRTRTVLLCTNGYTSHLLPAFADLIVPVRGEMSSLRPPAGAPRLANSYGLEGQPGQSGHLSDYLNQRPYEGVPNPAGHYMYGGGDAGADFPRVGVWDDSVVDEGMGARLRSTLLRRMELGGETEGLEELEATHQWTGIMGYSRDNMPWIGEVPDTKGVWLAAGFTGHGMPNGTLCGKAIVSMMLDEEEQVDALKTYANVVEKTGLPQGYFITEARIEKARKLPPVAKADAEGTFGAHTERPSERGILTYLKSMIWPSSA</sequence>
<dbReference type="Gene3D" id="3.50.50.60">
    <property type="entry name" value="FAD/NAD(P)-binding domain"/>
    <property type="match status" value="1"/>
</dbReference>
<dbReference type="InterPro" id="IPR036188">
    <property type="entry name" value="FAD/NAD-bd_sf"/>
</dbReference>
<dbReference type="EMBL" id="JADCUA010000019">
    <property type="protein sequence ID" value="KAH9833154.1"/>
    <property type="molecule type" value="Genomic_DNA"/>
</dbReference>
<dbReference type="PANTHER" id="PTHR13847">
    <property type="entry name" value="SARCOSINE DEHYDROGENASE-RELATED"/>
    <property type="match status" value="1"/>
</dbReference>
<dbReference type="Pfam" id="PF01266">
    <property type="entry name" value="DAO"/>
    <property type="match status" value="1"/>
</dbReference>
<feature type="non-terminal residue" evidence="3">
    <location>
        <position position="1"/>
    </location>
</feature>
<dbReference type="SUPFAM" id="SSF51905">
    <property type="entry name" value="FAD/NAD(P)-binding domain"/>
    <property type="match status" value="1"/>
</dbReference>
<accession>A0ABQ8K7N8</accession>